<dbReference type="InterPro" id="IPR050668">
    <property type="entry name" value="Cytochrome_b5"/>
</dbReference>
<dbReference type="SUPFAM" id="SSF55856">
    <property type="entry name" value="Cytochrome b5-like heme/steroid binding domain"/>
    <property type="match status" value="1"/>
</dbReference>
<dbReference type="SMART" id="SM01117">
    <property type="entry name" value="Cyt-b5"/>
    <property type="match status" value="1"/>
</dbReference>
<dbReference type="PROSITE" id="PS00191">
    <property type="entry name" value="CYTOCHROME_B5_1"/>
    <property type="match status" value="1"/>
</dbReference>
<dbReference type="PROSITE" id="PS50255">
    <property type="entry name" value="CYTOCHROME_B5_2"/>
    <property type="match status" value="1"/>
</dbReference>
<evidence type="ECO:0000256" key="1">
    <source>
        <dbReference type="ARBA" id="ARBA00022617"/>
    </source>
</evidence>
<dbReference type="Proteomes" id="UP000639338">
    <property type="component" value="Unassembled WGS sequence"/>
</dbReference>
<organism evidence="7 8">
    <name type="scientific">Aphidius gifuensis</name>
    <name type="common">Parasitoid wasp</name>
    <dbReference type="NCBI Taxonomy" id="684658"/>
    <lineage>
        <taxon>Eukaryota</taxon>
        <taxon>Metazoa</taxon>
        <taxon>Ecdysozoa</taxon>
        <taxon>Arthropoda</taxon>
        <taxon>Hexapoda</taxon>
        <taxon>Insecta</taxon>
        <taxon>Pterygota</taxon>
        <taxon>Neoptera</taxon>
        <taxon>Endopterygota</taxon>
        <taxon>Hymenoptera</taxon>
        <taxon>Apocrita</taxon>
        <taxon>Ichneumonoidea</taxon>
        <taxon>Braconidae</taxon>
        <taxon>Aphidiinae</taxon>
        <taxon>Aphidius</taxon>
    </lineage>
</organism>
<protein>
    <recommendedName>
        <fullName evidence="6">Cytochrome b5 heme-binding domain-containing protein</fullName>
    </recommendedName>
</protein>
<dbReference type="PANTHER" id="PTHR19359">
    <property type="entry name" value="CYTOCHROME B5"/>
    <property type="match status" value="1"/>
</dbReference>
<dbReference type="FunFam" id="3.10.120.10:FF:000007">
    <property type="entry name" value="Sulfite oxidase, mitochondrial"/>
    <property type="match status" value="1"/>
</dbReference>
<dbReference type="GO" id="GO:0020037">
    <property type="term" value="F:heme binding"/>
    <property type="evidence" value="ECO:0007669"/>
    <property type="project" value="UniProtKB-UniRule"/>
</dbReference>
<keyword evidence="3 5" id="KW-0408">Iron</keyword>
<keyword evidence="8" id="KW-1185">Reference proteome</keyword>
<dbReference type="AlphaFoldDB" id="A0A834XTS2"/>
<evidence type="ECO:0000313" key="7">
    <source>
        <dbReference type="EMBL" id="KAF7993328.1"/>
    </source>
</evidence>
<comment type="caution">
    <text evidence="7">The sequence shown here is derived from an EMBL/GenBank/DDBJ whole genome shotgun (WGS) entry which is preliminary data.</text>
</comment>
<evidence type="ECO:0000259" key="6">
    <source>
        <dbReference type="PROSITE" id="PS50255"/>
    </source>
</evidence>
<evidence type="ECO:0000256" key="4">
    <source>
        <dbReference type="ARBA" id="ARBA00038168"/>
    </source>
</evidence>
<evidence type="ECO:0000313" key="8">
    <source>
        <dbReference type="Proteomes" id="UP000639338"/>
    </source>
</evidence>
<proteinExistence type="inferred from homology"/>
<dbReference type="PRINTS" id="PR00363">
    <property type="entry name" value="CYTOCHROMEB5"/>
</dbReference>
<name>A0A834XTS2_APHGI</name>
<dbReference type="GO" id="GO:0016020">
    <property type="term" value="C:membrane"/>
    <property type="evidence" value="ECO:0007669"/>
    <property type="project" value="TreeGrafter"/>
</dbReference>
<reference evidence="7 8" key="1">
    <citation type="submission" date="2020-08" db="EMBL/GenBank/DDBJ databases">
        <title>Aphidius gifuensis genome sequencing and assembly.</title>
        <authorList>
            <person name="Du Z."/>
        </authorList>
    </citation>
    <scope>NUCLEOTIDE SEQUENCE [LARGE SCALE GENOMIC DNA]</scope>
    <source>
        <strain evidence="7">YNYX2018</strain>
        <tissue evidence="7">Adults</tissue>
    </source>
</reference>
<dbReference type="OrthoDB" id="260091at2759"/>
<evidence type="ECO:0000256" key="5">
    <source>
        <dbReference type="RuleBase" id="RU362121"/>
    </source>
</evidence>
<dbReference type="Pfam" id="PF00173">
    <property type="entry name" value="Cyt-b5"/>
    <property type="match status" value="1"/>
</dbReference>
<comment type="similarity">
    <text evidence="4 5">Belongs to the cytochrome b5 family.</text>
</comment>
<feature type="domain" description="Cytochrome b5 heme-binding" evidence="6">
    <location>
        <begin position="3"/>
        <end position="81"/>
    </location>
</feature>
<keyword evidence="1 5" id="KW-0349">Heme</keyword>
<sequence>MTGALYTRKQVSQHNGQIEERIWTIYKNSVYDITDFLNEHPGGPELLMECAGKDMTSDFDDAGHSSHAMSLLKPLKIGDLVEDDKIGNTRKNKIQKSIGNIQKSENTKRKNRRLLFPLFRSCSA</sequence>
<accession>A0A834XTS2</accession>
<dbReference type="InterPro" id="IPR018506">
    <property type="entry name" value="Cyt_B5_heme-BS"/>
</dbReference>
<dbReference type="Gene3D" id="3.10.120.10">
    <property type="entry name" value="Cytochrome b5-like heme/steroid binding domain"/>
    <property type="match status" value="1"/>
</dbReference>
<keyword evidence="2 5" id="KW-0479">Metal-binding</keyword>
<dbReference type="InterPro" id="IPR036400">
    <property type="entry name" value="Cyt_B5-like_heme/steroid_sf"/>
</dbReference>
<dbReference type="EMBL" id="JACMRX010000003">
    <property type="protein sequence ID" value="KAF7993328.1"/>
    <property type="molecule type" value="Genomic_DNA"/>
</dbReference>
<evidence type="ECO:0000256" key="3">
    <source>
        <dbReference type="ARBA" id="ARBA00023004"/>
    </source>
</evidence>
<gene>
    <name evidence="7" type="ORF">HCN44_006388</name>
</gene>
<dbReference type="GO" id="GO:0046872">
    <property type="term" value="F:metal ion binding"/>
    <property type="evidence" value="ECO:0007669"/>
    <property type="project" value="UniProtKB-UniRule"/>
</dbReference>
<dbReference type="InterPro" id="IPR001199">
    <property type="entry name" value="Cyt_B5-like_heme/steroid-bd"/>
</dbReference>
<evidence type="ECO:0000256" key="2">
    <source>
        <dbReference type="ARBA" id="ARBA00022723"/>
    </source>
</evidence>